<feature type="signal peptide" evidence="7">
    <location>
        <begin position="1"/>
        <end position="23"/>
    </location>
</feature>
<dbReference type="GO" id="GO:0016020">
    <property type="term" value="C:membrane"/>
    <property type="evidence" value="ECO:0007669"/>
    <property type="project" value="InterPro"/>
</dbReference>
<dbReference type="AlphaFoldDB" id="A0A401JGR6"/>
<keyword evidence="4" id="KW-0472">Membrane</keyword>
<evidence type="ECO:0000256" key="2">
    <source>
        <dbReference type="ARBA" id="ARBA00022475"/>
    </source>
</evidence>
<keyword evidence="2" id="KW-1003">Cell membrane</keyword>
<evidence type="ECO:0000313" key="8">
    <source>
        <dbReference type="EMBL" id="GBL46815.1"/>
    </source>
</evidence>
<dbReference type="GO" id="GO:0009636">
    <property type="term" value="P:response to toxic substance"/>
    <property type="evidence" value="ECO:0007669"/>
    <property type="project" value="InterPro"/>
</dbReference>
<reference evidence="8 9" key="1">
    <citation type="journal article" date="2019" name="Front. Microbiol.">
        <title>Genomes of Neutrophilic Sulfur-Oxidizing Chemolithoautotrophs Representing 9 Proteobacterial Species From 8 Genera.</title>
        <authorList>
            <person name="Watanabe T."/>
            <person name="Kojima H."/>
            <person name="Umezawa K."/>
            <person name="Hori C."/>
            <person name="Takasuka T.E."/>
            <person name="Kato Y."/>
            <person name="Fukui M."/>
        </authorList>
    </citation>
    <scope>NUCLEOTIDE SEQUENCE [LARGE SCALE GENOMIC DNA]</scope>
    <source>
        <strain evidence="8 9">TTN</strain>
    </source>
</reference>
<dbReference type="InterPro" id="IPR012556">
    <property type="entry name" value="Entericidin"/>
</dbReference>
<name>A0A401JGR6_9PROT</name>
<comment type="caution">
    <text evidence="8">The sequence shown here is derived from an EMBL/GenBank/DDBJ whole genome shotgun (WGS) entry which is preliminary data.</text>
</comment>
<evidence type="ECO:0000256" key="6">
    <source>
        <dbReference type="ARBA" id="ARBA00023288"/>
    </source>
</evidence>
<feature type="chain" id="PRO_5019415720" description="Entericidin A/B family lipoprotein" evidence="7">
    <location>
        <begin position="24"/>
        <end position="52"/>
    </location>
</feature>
<evidence type="ECO:0000313" key="9">
    <source>
        <dbReference type="Proteomes" id="UP000286806"/>
    </source>
</evidence>
<accession>A0A401JGR6</accession>
<gene>
    <name evidence="8" type="ORF">SFMTTN_2640</name>
</gene>
<keyword evidence="6" id="KW-0449">Lipoprotein</keyword>
<proteinExistence type="inferred from homology"/>
<dbReference type="Proteomes" id="UP000286806">
    <property type="component" value="Unassembled WGS sequence"/>
</dbReference>
<evidence type="ECO:0008006" key="10">
    <source>
        <dbReference type="Google" id="ProtNLM"/>
    </source>
</evidence>
<dbReference type="RefSeq" id="WP_189836404.1">
    <property type="nucleotide sequence ID" value="NZ_BGOW01000027.1"/>
</dbReference>
<dbReference type="Pfam" id="PF08085">
    <property type="entry name" value="Entericidin"/>
    <property type="match status" value="1"/>
</dbReference>
<dbReference type="EMBL" id="BGOW01000027">
    <property type="protein sequence ID" value="GBL46815.1"/>
    <property type="molecule type" value="Genomic_DNA"/>
</dbReference>
<keyword evidence="5" id="KW-0564">Palmitate</keyword>
<evidence type="ECO:0000256" key="7">
    <source>
        <dbReference type="SAM" id="SignalP"/>
    </source>
</evidence>
<keyword evidence="3 7" id="KW-0732">Signal</keyword>
<keyword evidence="9" id="KW-1185">Reference proteome</keyword>
<evidence type="ECO:0000256" key="4">
    <source>
        <dbReference type="ARBA" id="ARBA00023136"/>
    </source>
</evidence>
<organism evidence="8 9">
    <name type="scientific">Sulfuriferula multivorans</name>
    <dbReference type="NCBI Taxonomy" id="1559896"/>
    <lineage>
        <taxon>Bacteria</taxon>
        <taxon>Pseudomonadati</taxon>
        <taxon>Pseudomonadota</taxon>
        <taxon>Betaproteobacteria</taxon>
        <taxon>Nitrosomonadales</taxon>
        <taxon>Sulfuricellaceae</taxon>
        <taxon>Sulfuriferula</taxon>
    </lineage>
</organism>
<sequence length="52" mass="5325">MTKKILSALIMAGTLGMLLSVSACNTVAGAGKDVEHAGDAIHDKARDVQNSN</sequence>
<evidence type="ECO:0000256" key="1">
    <source>
        <dbReference type="ARBA" id="ARBA00010296"/>
    </source>
</evidence>
<dbReference type="PROSITE" id="PS51257">
    <property type="entry name" value="PROKAR_LIPOPROTEIN"/>
    <property type="match status" value="1"/>
</dbReference>
<evidence type="ECO:0000256" key="5">
    <source>
        <dbReference type="ARBA" id="ARBA00023139"/>
    </source>
</evidence>
<protein>
    <recommendedName>
        <fullName evidence="10">Entericidin A/B family lipoprotein</fullName>
    </recommendedName>
</protein>
<evidence type="ECO:0000256" key="3">
    <source>
        <dbReference type="ARBA" id="ARBA00022729"/>
    </source>
</evidence>
<comment type="similarity">
    <text evidence="1">Belongs to the EcnA/EcnB lipoprotein family.</text>
</comment>